<evidence type="ECO:0000256" key="13">
    <source>
        <dbReference type="SAM" id="MobiDB-lite"/>
    </source>
</evidence>
<sequence>MPGQSSFDFFARPRETGDGAGSRPEPSSGNGRAPGPSRFREEARRAASADRELGPPIEASGFPRPSWPAGGVGLRLRARRRRPVPVRLQSQLSDCGPVSLMMALGHHGIEVDLEQLRQDTDCGRDGVSARSLLTAARKYGLPGRGVRTSLEGLRNLPSGSILFWKFNHFVVLDRATRRHVYIVDPAYGRRRLRVEDVDRLFTGVAVEFDAPLRSARPRRSAGRPRSPWRHLAYFFPRSRKWPALAAASLAILVFGLLTPLAIAYAVDHRGLGGELTPVRAVSATALSALCFFLLQLLRGTLILELQAAAEKRVTLGVFNRLLALPFGFFGRRAPGDLALRVRTSTSVRQVLTASMLSAAFDGILVGCYLAAFFVVEPQIAMWVSLLAAIQIGLLSLAWRSQVYLAADELECQAHSNSTLNELLEGIGTVKAAGLDEAMGGRWTHSLMEEINAGTRRRRHFTLFSSLVASIQFMAPLLVLVTGAVKVSAGELGLGEMTAFTSLSMGVFIPLTSLVQAGFQVATLKAPLTRLGDILDAEPDEPGRTATARFDTGGDLAVRGAWFQYPGAAAPALSGIDLTVPAGGFVAFLGASGCGKSTLAMILSGLYRPDAGRVLIGGTPFDHIDRASLRRAISFVNQDARIFAGSIRDNITMGAAAADGHTCDHVRAAAIAQIHDEIAALPMGYETLLGSGGTGLSGGQRQRIALARALVRRPRILILDEATSALDRVTEAKVISNIRRLDCTLLVITHRPAVAAEADEICVFGGGRIVQRGDHGRLSMRPGPYRDLMAASGVTGGPSTAAQAPPPGPPPREHLSNGWFQADRAT</sequence>
<organism evidence="18 19">
    <name type="scientific">Actinomadura madurae</name>
    <dbReference type="NCBI Taxonomy" id="1993"/>
    <lineage>
        <taxon>Bacteria</taxon>
        <taxon>Bacillati</taxon>
        <taxon>Actinomycetota</taxon>
        <taxon>Actinomycetes</taxon>
        <taxon>Streptosporangiales</taxon>
        <taxon>Thermomonosporaceae</taxon>
        <taxon>Actinomadura</taxon>
    </lineage>
</organism>
<dbReference type="SUPFAM" id="SSF90123">
    <property type="entry name" value="ABC transporter transmembrane region"/>
    <property type="match status" value="1"/>
</dbReference>
<evidence type="ECO:0000256" key="14">
    <source>
        <dbReference type="SAM" id="Phobius"/>
    </source>
</evidence>
<feature type="domain" description="Peptidase C39" evidence="17">
    <location>
        <begin position="89"/>
        <end position="208"/>
    </location>
</feature>
<dbReference type="Pfam" id="PF00664">
    <property type="entry name" value="ABC_membrane"/>
    <property type="match status" value="1"/>
</dbReference>
<dbReference type="GO" id="GO:0016887">
    <property type="term" value="F:ATP hydrolysis activity"/>
    <property type="evidence" value="ECO:0007669"/>
    <property type="project" value="InterPro"/>
</dbReference>
<evidence type="ECO:0000313" key="19">
    <source>
        <dbReference type="Proteomes" id="UP000183413"/>
    </source>
</evidence>
<accession>A0A1I5TIG8</accession>
<dbReference type="InterPro" id="IPR036640">
    <property type="entry name" value="ABC1_TM_sf"/>
</dbReference>
<evidence type="ECO:0000259" key="15">
    <source>
        <dbReference type="PROSITE" id="PS50893"/>
    </source>
</evidence>
<evidence type="ECO:0000256" key="10">
    <source>
        <dbReference type="ARBA" id="ARBA00023136"/>
    </source>
</evidence>
<keyword evidence="11" id="KW-0080">Bacteriocin transport</keyword>
<evidence type="ECO:0000256" key="1">
    <source>
        <dbReference type="ARBA" id="ARBA00004651"/>
    </source>
</evidence>
<keyword evidence="7" id="KW-0067">ATP-binding</keyword>
<dbReference type="RefSeq" id="WP_075023930.1">
    <property type="nucleotide sequence ID" value="NZ_FOVH01000018.1"/>
</dbReference>
<dbReference type="SUPFAM" id="SSF52540">
    <property type="entry name" value="P-loop containing nucleoside triphosphate hydrolases"/>
    <property type="match status" value="1"/>
</dbReference>
<dbReference type="GO" id="GO:0008234">
    <property type="term" value="F:cysteine-type peptidase activity"/>
    <property type="evidence" value="ECO:0007669"/>
    <property type="project" value="UniProtKB-KW"/>
</dbReference>
<dbReference type="InterPro" id="IPR039421">
    <property type="entry name" value="Type_1_exporter"/>
</dbReference>
<feature type="domain" description="ABC transporter" evidence="15">
    <location>
        <begin position="555"/>
        <end position="790"/>
    </location>
</feature>
<keyword evidence="9 14" id="KW-1133">Transmembrane helix</keyword>
<evidence type="ECO:0000259" key="17">
    <source>
        <dbReference type="PROSITE" id="PS50990"/>
    </source>
</evidence>
<dbReference type="GO" id="GO:0140359">
    <property type="term" value="F:ABC-type transporter activity"/>
    <property type="evidence" value="ECO:0007669"/>
    <property type="project" value="InterPro"/>
</dbReference>
<keyword evidence="6" id="KW-0645">Protease</keyword>
<keyword evidence="8" id="KW-0653">Protein transport</keyword>
<evidence type="ECO:0000256" key="4">
    <source>
        <dbReference type="ARBA" id="ARBA00022692"/>
    </source>
</evidence>
<feature type="region of interest" description="Disordered" evidence="13">
    <location>
        <begin position="1"/>
        <end position="71"/>
    </location>
</feature>
<keyword evidence="6" id="KW-0378">Hydrolase</keyword>
<evidence type="ECO:0000256" key="12">
    <source>
        <dbReference type="ARBA" id="ARBA00061644"/>
    </source>
</evidence>
<keyword evidence="2" id="KW-0813">Transport</keyword>
<dbReference type="GO" id="GO:0034040">
    <property type="term" value="F:ATPase-coupled lipid transmembrane transporter activity"/>
    <property type="evidence" value="ECO:0007669"/>
    <property type="project" value="TreeGrafter"/>
</dbReference>
<feature type="transmembrane region" description="Helical" evidence="14">
    <location>
        <begin position="460"/>
        <end position="484"/>
    </location>
</feature>
<dbReference type="InterPro" id="IPR003439">
    <property type="entry name" value="ABC_transporter-like_ATP-bd"/>
</dbReference>
<dbReference type="eggNOG" id="COG2274">
    <property type="taxonomic scope" value="Bacteria"/>
</dbReference>
<protein>
    <submittedName>
        <fullName evidence="18">ABC-type bacteriocin/lantibiotic exporter, contains an N-terminal double-glycine peptidase domain</fullName>
    </submittedName>
</protein>
<dbReference type="InParanoid" id="A0A1I5TIG8"/>
<dbReference type="GO" id="GO:0043213">
    <property type="term" value="P:bacteriocin transport"/>
    <property type="evidence" value="ECO:0007669"/>
    <property type="project" value="UniProtKB-KW"/>
</dbReference>
<dbReference type="Proteomes" id="UP000183413">
    <property type="component" value="Unassembled WGS sequence"/>
</dbReference>
<evidence type="ECO:0000256" key="5">
    <source>
        <dbReference type="ARBA" id="ARBA00022741"/>
    </source>
</evidence>
<evidence type="ECO:0000256" key="6">
    <source>
        <dbReference type="ARBA" id="ARBA00022807"/>
    </source>
</evidence>
<dbReference type="GO" id="GO:0006508">
    <property type="term" value="P:proteolysis"/>
    <property type="evidence" value="ECO:0007669"/>
    <property type="project" value="InterPro"/>
</dbReference>
<keyword evidence="6" id="KW-0788">Thiol protease</keyword>
<evidence type="ECO:0000256" key="2">
    <source>
        <dbReference type="ARBA" id="ARBA00022448"/>
    </source>
</evidence>
<dbReference type="SMART" id="SM00382">
    <property type="entry name" value="AAA"/>
    <property type="match status" value="1"/>
</dbReference>
<dbReference type="PROSITE" id="PS00211">
    <property type="entry name" value="ABC_TRANSPORTER_1"/>
    <property type="match status" value="1"/>
</dbReference>
<name>A0A1I5TIG8_9ACTN</name>
<dbReference type="AlphaFoldDB" id="A0A1I5TIG8"/>
<feature type="transmembrane region" description="Helical" evidence="14">
    <location>
        <begin position="379"/>
        <end position="398"/>
    </location>
</feature>
<dbReference type="Gene3D" id="3.40.50.300">
    <property type="entry name" value="P-loop containing nucleotide triphosphate hydrolases"/>
    <property type="match status" value="1"/>
</dbReference>
<dbReference type="Gene3D" id="1.20.1560.10">
    <property type="entry name" value="ABC transporter type 1, transmembrane domain"/>
    <property type="match status" value="1"/>
</dbReference>
<dbReference type="CDD" id="cd03228">
    <property type="entry name" value="ABCC_MRP_Like"/>
    <property type="match status" value="1"/>
</dbReference>
<dbReference type="STRING" id="1993.SAMN04489713_1182"/>
<dbReference type="InterPro" id="IPR005074">
    <property type="entry name" value="Peptidase_C39"/>
</dbReference>
<dbReference type="PROSITE" id="PS50893">
    <property type="entry name" value="ABC_TRANSPORTER_2"/>
    <property type="match status" value="1"/>
</dbReference>
<dbReference type="Pfam" id="PF00005">
    <property type="entry name" value="ABC_tran"/>
    <property type="match status" value="1"/>
</dbReference>
<comment type="subcellular location">
    <subcellularLocation>
        <location evidence="1">Cell membrane</location>
        <topology evidence="1">Multi-pass membrane protein</topology>
    </subcellularLocation>
</comment>
<comment type="similarity">
    <text evidence="12">Belongs to the ABC transporter superfamily. Lipid exporter (TC 3.A.1.106) family.</text>
</comment>
<keyword evidence="5" id="KW-0547">Nucleotide-binding</keyword>
<dbReference type="Gene3D" id="3.90.70.10">
    <property type="entry name" value="Cysteine proteinases"/>
    <property type="match status" value="1"/>
</dbReference>
<dbReference type="FunFam" id="3.40.50.300:FF:000299">
    <property type="entry name" value="ABC transporter ATP-binding protein/permease"/>
    <property type="match status" value="1"/>
</dbReference>
<evidence type="ECO:0000256" key="8">
    <source>
        <dbReference type="ARBA" id="ARBA00022927"/>
    </source>
</evidence>
<dbReference type="EMBL" id="FOVH01000018">
    <property type="protein sequence ID" value="SFP82671.1"/>
    <property type="molecule type" value="Genomic_DNA"/>
</dbReference>
<dbReference type="PROSITE" id="PS50929">
    <property type="entry name" value="ABC_TM1F"/>
    <property type="match status" value="1"/>
</dbReference>
<feature type="transmembrane region" description="Helical" evidence="14">
    <location>
        <begin position="278"/>
        <end position="297"/>
    </location>
</feature>
<feature type="domain" description="ABC transmembrane type-1" evidence="16">
    <location>
        <begin position="243"/>
        <end position="522"/>
    </location>
</feature>
<evidence type="ECO:0000259" key="16">
    <source>
        <dbReference type="PROSITE" id="PS50929"/>
    </source>
</evidence>
<feature type="transmembrane region" description="Helical" evidence="14">
    <location>
        <begin position="243"/>
        <end position="266"/>
    </location>
</feature>
<dbReference type="GO" id="GO:0005524">
    <property type="term" value="F:ATP binding"/>
    <property type="evidence" value="ECO:0007669"/>
    <property type="project" value="UniProtKB-KW"/>
</dbReference>
<keyword evidence="19" id="KW-1185">Reference proteome</keyword>
<reference evidence="18 19" key="1">
    <citation type="submission" date="2016-10" db="EMBL/GenBank/DDBJ databases">
        <authorList>
            <person name="de Groot N.N."/>
        </authorList>
    </citation>
    <scope>NUCLEOTIDE SEQUENCE [LARGE SCALE GENOMIC DNA]</scope>
    <source>
        <strain evidence="18 19">DSM 43067</strain>
    </source>
</reference>
<evidence type="ECO:0000256" key="3">
    <source>
        <dbReference type="ARBA" id="ARBA00022475"/>
    </source>
</evidence>
<keyword evidence="10 14" id="KW-0472">Membrane</keyword>
<evidence type="ECO:0000256" key="11">
    <source>
        <dbReference type="ARBA" id="ARBA00043264"/>
    </source>
</evidence>
<dbReference type="PANTHER" id="PTHR24221">
    <property type="entry name" value="ATP-BINDING CASSETTE SUB-FAMILY B"/>
    <property type="match status" value="1"/>
</dbReference>
<keyword evidence="4 14" id="KW-0812">Transmembrane</keyword>
<gene>
    <name evidence="18" type="ORF">SAMN04489713_1182</name>
</gene>
<feature type="compositionally biased region" description="Basic and acidic residues" evidence="13">
    <location>
        <begin position="38"/>
        <end position="53"/>
    </location>
</feature>
<dbReference type="InterPro" id="IPR017871">
    <property type="entry name" value="ABC_transporter-like_CS"/>
</dbReference>
<dbReference type="InterPro" id="IPR027417">
    <property type="entry name" value="P-loop_NTPase"/>
</dbReference>
<evidence type="ECO:0000256" key="7">
    <source>
        <dbReference type="ARBA" id="ARBA00022840"/>
    </source>
</evidence>
<evidence type="ECO:0000313" key="18">
    <source>
        <dbReference type="EMBL" id="SFP82671.1"/>
    </source>
</evidence>
<proteinExistence type="inferred from homology"/>
<feature type="transmembrane region" description="Helical" evidence="14">
    <location>
        <begin position="350"/>
        <end position="373"/>
    </location>
</feature>
<dbReference type="Pfam" id="PF03412">
    <property type="entry name" value="Peptidase_C39"/>
    <property type="match status" value="1"/>
</dbReference>
<dbReference type="PANTHER" id="PTHR24221:SF654">
    <property type="entry name" value="ATP-BINDING CASSETTE SUB-FAMILY B MEMBER 6"/>
    <property type="match status" value="1"/>
</dbReference>
<feature type="region of interest" description="Disordered" evidence="13">
    <location>
        <begin position="787"/>
        <end position="825"/>
    </location>
</feature>
<dbReference type="InterPro" id="IPR011527">
    <property type="entry name" value="ABC1_TM_dom"/>
</dbReference>
<dbReference type="OrthoDB" id="9806127at2"/>
<keyword evidence="3" id="KW-1003">Cell membrane</keyword>
<dbReference type="GO" id="GO:0015031">
    <property type="term" value="P:protein transport"/>
    <property type="evidence" value="ECO:0007669"/>
    <property type="project" value="UniProtKB-KW"/>
</dbReference>
<dbReference type="InterPro" id="IPR003593">
    <property type="entry name" value="AAA+_ATPase"/>
</dbReference>
<dbReference type="PROSITE" id="PS50990">
    <property type="entry name" value="PEPTIDASE_C39"/>
    <property type="match status" value="1"/>
</dbReference>
<evidence type="ECO:0000256" key="9">
    <source>
        <dbReference type="ARBA" id="ARBA00022989"/>
    </source>
</evidence>
<dbReference type="GO" id="GO:0005886">
    <property type="term" value="C:plasma membrane"/>
    <property type="evidence" value="ECO:0007669"/>
    <property type="project" value="UniProtKB-SubCell"/>
</dbReference>